<keyword evidence="3" id="KW-1185">Reference proteome</keyword>
<accession>A0A177CES7</accession>
<dbReference type="AlphaFoldDB" id="A0A177CES7"/>
<dbReference type="Proteomes" id="UP000077069">
    <property type="component" value="Unassembled WGS sequence"/>
</dbReference>
<evidence type="ECO:0000313" key="2">
    <source>
        <dbReference type="EMBL" id="OAG06134.1"/>
    </source>
</evidence>
<dbReference type="EMBL" id="KV441552">
    <property type="protein sequence ID" value="OAG06134.1"/>
    <property type="molecule type" value="Genomic_DNA"/>
</dbReference>
<evidence type="ECO:0000256" key="1">
    <source>
        <dbReference type="SAM" id="MobiDB-lite"/>
    </source>
</evidence>
<dbReference type="RefSeq" id="XP_018036499.1">
    <property type="nucleotide sequence ID" value="XM_018187292.1"/>
</dbReference>
<organism evidence="2 3">
    <name type="scientific">Paraphaeosphaeria sporulosa</name>
    <dbReference type="NCBI Taxonomy" id="1460663"/>
    <lineage>
        <taxon>Eukaryota</taxon>
        <taxon>Fungi</taxon>
        <taxon>Dikarya</taxon>
        <taxon>Ascomycota</taxon>
        <taxon>Pezizomycotina</taxon>
        <taxon>Dothideomycetes</taxon>
        <taxon>Pleosporomycetidae</taxon>
        <taxon>Pleosporales</taxon>
        <taxon>Massarineae</taxon>
        <taxon>Didymosphaeriaceae</taxon>
        <taxon>Paraphaeosphaeria</taxon>
    </lineage>
</organism>
<name>A0A177CES7_9PLEO</name>
<proteinExistence type="predicted"/>
<sequence length="149" mass="15875">MPPKLSSPQPPLALRARISTSNPGTTRVRTAGGDRAMGREPAARERSTAVGICVTVPACHSRTHGGKPVYAFPETETSAPTACNPLRRHLPGQHLAPTCDEHTPLSQATRRDTEADVHRPGPIGFARLGAVTALQAATCRRRVIFAVMV</sequence>
<dbReference type="InParanoid" id="A0A177CES7"/>
<feature type="region of interest" description="Disordered" evidence="1">
    <location>
        <begin position="20"/>
        <end position="44"/>
    </location>
</feature>
<reference evidence="2 3" key="1">
    <citation type="submission" date="2016-05" db="EMBL/GenBank/DDBJ databases">
        <title>Comparative analysis of secretome profiles of manganese(II)-oxidizing ascomycete fungi.</title>
        <authorList>
            <consortium name="DOE Joint Genome Institute"/>
            <person name="Zeiner C.A."/>
            <person name="Purvine S.O."/>
            <person name="Zink E.M."/>
            <person name="Wu S."/>
            <person name="Pasa-Tolic L."/>
            <person name="Chaput D.L."/>
            <person name="Haridas S."/>
            <person name="Grigoriev I.V."/>
            <person name="Santelli C.M."/>
            <person name="Hansel C.M."/>
        </authorList>
    </citation>
    <scope>NUCLEOTIDE SEQUENCE [LARGE SCALE GENOMIC DNA]</scope>
    <source>
        <strain evidence="2 3">AP3s5-JAC2a</strain>
    </source>
</reference>
<gene>
    <name evidence="2" type="ORF">CC84DRAFT_750828</name>
</gene>
<protein>
    <submittedName>
        <fullName evidence="2">Uncharacterized protein</fullName>
    </submittedName>
</protein>
<evidence type="ECO:0000313" key="3">
    <source>
        <dbReference type="Proteomes" id="UP000077069"/>
    </source>
</evidence>
<dbReference type="GeneID" id="28770778"/>